<dbReference type="HOGENOM" id="CLU_1307977_0_0_4"/>
<dbReference type="eggNOG" id="ENOG5032T7F">
    <property type="taxonomic scope" value="Bacteria"/>
</dbReference>
<feature type="compositionally biased region" description="Low complexity" evidence="1">
    <location>
        <begin position="73"/>
        <end position="84"/>
    </location>
</feature>
<evidence type="ECO:0000259" key="2">
    <source>
        <dbReference type="Pfam" id="PF13511"/>
    </source>
</evidence>
<dbReference type="AlphaFoldDB" id="A1WIR1"/>
<reference evidence="4" key="1">
    <citation type="submission" date="2006-12" db="EMBL/GenBank/DDBJ databases">
        <title>Complete sequence of chromosome 1 of Verminephrobacter eiseniae EF01-2.</title>
        <authorList>
            <person name="Copeland A."/>
            <person name="Lucas S."/>
            <person name="Lapidus A."/>
            <person name="Barry K."/>
            <person name="Detter J.C."/>
            <person name="Glavina del Rio T."/>
            <person name="Dalin E."/>
            <person name="Tice H."/>
            <person name="Pitluck S."/>
            <person name="Chertkov O."/>
            <person name="Brettin T."/>
            <person name="Bruce D."/>
            <person name="Han C."/>
            <person name="Tapia R."/>
            <person name="Gilna P."/>
            <person name="Schmutz J."/>
            <person name="Larimer F."/>
            <person name="Land M."/>
            <person name="Hauser L."/>
            <person name="Kyrpides N."/>
            <person name="Kim E."/>
            <person name="Stahl D."/>
            <person name="Richardson P."/>
        </authorList>
    </citation>
    <scope>NUCLEOTIDE SEQUENCE [LARGE SCALE GENOMIC DNA]</scope>
    <source>
        <strain evidence="4">EF01-2</strain>
    </source>
</reference>
<feature type="domain" description="DUF4124" evidence="2">
    <location>
        <begin position="26"/>
        <end position="77"/>
    </location>
</feature>
<dbReference type="KEGG" id="vei:Veis_1764"/>
<feature type="compositionally biased region" description="Basic and acidic residues" evidence="1">
    <location>
        <begin position="106"/>
        <end position="127"/>
    </location>
</feature>
<evidence type="ECO:0000313" key="3">
    <source>
        <dbReference type="EMBL" id="ABM57518.1"/>
    </source>
</evidence>
<feature type="region of interest" description="Disordered" evidence="1">
    <location>
        <begin position="175"/>
        <end position="194"/>
    </location>
</feature>
<feature type="region of interest" description="Disordered" evidence="1">
    <location>
        <begin position="58"/>
        <end position="136"/>
    </location>
</feature>
<organism evidence="3 4">
    <name type="scientific">Verminephrobacter eiseniae (strain EF01-2)</name>
    <dbReference type="NCBI Taxonomy" id="391735"/>
    <lineage>
        <taxon>Bacteria</taxon>
        <taxon>Pseudomonadati</taxon>
        <taxon>Pseudomonadota</taxon>
        <taxon>Betaproteobacteria</taxon>
        <taxon>Burkholderiales</taxon>
        <taxon>Comamonadaceae</taxon>
        <taxon>Verminephrobacter</taxon>
    </lineage>
</organism>
<gene>
    <name evidence="3" type="ordered locus">Veis_1764</name>
</gene>
<dbReference type="EMBL" id="CP000542">
    <property type="protein sequence ID" value="ABM57518.1"/>
    <property type="molecule type" value="Genomic_DNA"/>
</dbReference>
<dbReference type="Proteomes" id="UP000000374">
    <property type="component" value="Chromosome"/>
</dbReference>
<feature type="compositionally biased region" description="Basic and acidic residues" evidence="1">
    <location>
        <begin position="86"/>
        <end position="97"/>
    </location>
</feature>
<proteinExistence type="predicted"/>
<dbReference type="InterPro" id="IPR025392">
    <property type="entry name" value="DUF4124"/>
</dbReference>
<sequence>MMIQPRALGACFGAWFGACICAGIWLTPDARAQVLRCTDAGTGKVTYTDGACASDARVHQVQPRRTPEEIQQERAQAAEALARQQARRDTQGEREQLASRPPKAVEPPDHARSPECARSRRHLEETVRSGTSGDTYEQNVRLGAAQRQMDLDCLGPKAYADLEKARAARPMLIPPVVLSPRQNPTPVDPAPPRKQMTQCNVFRCYDRQGRSYPH</sequence>
<accession>A1WIR1</accession>
<dbReference type="Pfam" id="PF13511">
    <property type="entry name" value="DUF4124"/>
    <property type="match status" value="1"/>
</dbReference>
<protein>
    <recommendedName>
        <fullName evidence="2">DUF4124 domain-containing protein</fullName>
    </recommendedName>
</protein>
<evidence type="ECO:0000313" key="4">
    <source>
        <dbReference type="Proteomes" id="UP000000374"/>
    </source>
</evidence>
<name>A1WIR1_VEREI</name>
<dbReference type="STRING" id="391735.Veis_1764"/>
<dbReference type="PROSITE" id="PS51257">
    <property type="entry name" value="PROKAR_LIPOPROTEIN"/>
    <property type="match status" value="1"/>
</dbReference>
<keyword evidence="4" id="KW-1185">Reference proteome</keyword>
<evidence type="ECO:0000256" key="1">
    <source>
        <dbReference type="SAM" id="MobiDB-lite"/>
    </source>
</evidence>